<protein>
    <submittedName>
        <fullName evidence="1">Uncharacterized protein</fullName>
    </submittedName>
</protein>
<reference evidence="1 2" key="1">
    <citation type="journal article" date="2020" name="Microorganisms">
        <title>New Insight into Antimicrobial Compounds from Food and Marine-Sourced Carnobacterium Species through Phenotype and Genome Analyses.</title>
        <authorList>
            <person name="Begrem S."/>
            <person name="Ivaniuk F."/>
            <person name="Gigout-Chevalier F."/>
            <person name="Kolypczuk L."/>
            <person name="Bonnetot S."/>
            <person name="Leroi F."/>
            <person name="Grovel O."/>
            <person name="Delbarre-Ladrat C."/>
            <person name="Passerini D."/>
        </authorList>
    </citation>
    <scope>NUCLEOTIDE SEQUENCE [LARGE SCALE GENOMIC DNA]</scope>
    <source>
        <strain evidence="1 2">MIP2551</strain>
    </source>
</reference>
<keyword evidence="2" id="KW-1185">Reference proteome</keyword>
<proteinExistence type="predicted"/>
<dbReference type="RefSeq" id="WP_023176393.1">
    <property type="nucleotide sequence ID" value="NZ_WNJQ01000014.1"/>
</dbReference>
<organism evidence="1 2">
    <name type="scientific">Carnobacterium inhibens</name>
    <dbReference type="NCBI Taxonomy" id="147709"/>
    <lineage>
        <taxon>Bacteria</taxon>
        <taxon>Bacillati</taxon>
        <taxon>Bacillota</taxon>
        <taxon>Bacilli</taxon>
        <taxon>Lactobacillales</taxon>
        <taxon>Carnobacteriaceae</taxon>
        <taxon>Carnobacterium</taxon>
    </lineage>
</organism>
<dbReference type="Proteomes" id="UP000638836">
    <property type="component" value="Unassembled WGS sequence"/>
</dbReference>
<sequence length="229" mass="26503">MDKNTLFQWYNDANTIVWKRGVLLKIGLLLTHEIYQELEKRGHYLGISKTSTVLLHLVLYATQFKEVTKKELEHELDKIEISHQQLQVEMSDFILLKYDNRKMYLLTVRKYLSAYLSYVVHQTNWKSEEKSVFKVVSTTSLSQGAVNQLASFREKTGIPNTALLNYAVTLDYRAPSTEWASKGTNRVQQGIQLTKSSSDRVKELSEETGYPKNIVLEQQLIKLLEDIVN</sequence>
<accession>A0ABR7TFV9</accession>
<name>A0ABR7TFV9_9LACT</name>
<comment type="caution">
    <text evidence="1">The sequence shown here is derived from an EMBL/GenBank/DDBJ whole genome shotgun (WGS) entry which is preliminary data.</text>
</comment>
<evidence type="ECO:0000313" key="1">
    <source>
        <dbReference type="EMBL" id="MBC9826255.1"/>
    </source>
</evidence>
<dbReference type="EMBL" id="WNJQ01000014">
    <property type="protein sequence ID" value="MBC9826255.1"/>
    <property type="molecule type" value="Genomic_DNA"/>
</dbReference>
<gene>
    <name evidence="1" type="ORF">GLO26_10715</name>
</gene>
<evidence type="ECO:0000313" key="2">
    <source>
        <dbReference type="Proteomes" id="UP000638836"/>
    </source>
</evidence>